<accession>A0A8I6RAK8</accession>
<dbReference type="EnsemblMetazoa" id="XM_014384778.2">
    <property type="protein sequence ID" value="XP_014240264.1"/>
    <property type="gene ID" value="LOC106661413"/>
</dbReference>
<dbReference type="GeneID" id="106661413"/>
<evidence type="ECO:0000313" key="2">
    <source>
        <dbReference type="EnsemblMetazoa" id="XP_014240264.1"/>
    </source>
</evidence>
<dbReference type="SMART" id="SM00320">
    <property type="entry name" value="WD40"/>
    <property type="match status" value="4"/>
</dbReference>
<feature type="repeat" description="WD" evidence="1">
    <location>
        <begin position="62"/>
        <end position="104"/>
    </location>
</feature>
<dbReference type="Proteomes" id="UP000494040">
    <property type="component" value="Unassembled WGS sequence"/>
</dbReference>
<evidence type="ECO:0000256" key="1">
    <source>
        <dbReference type="PROSITE-ProRule" id="PRU00221"/>
    </source>
</evidence>
<dbReference type="OMA" id="WDQNIVI"/>
<keyword evidence="1" id="KW-0853">WD repeat</keyword>
<dbReference type="PANTHER" id="PTHR47822">
    <property type="entry name" value="CARBOHYDRATE BINDING DOMAIN CONTAINING PROTEIN"/>
    <property type="match status" value="1"/>
</dbReference>
<keyword evidence="3" id="KW-1185">Reference proteome</keyword>
<dbReference type="KEGG" id="clec:106661413"/>
<dbReference type="PROSITE" id="PS50082">
    <property type="entry name" value="WD_REPEATS_2"/>
    <property type="match status" value="2"/>
</dbReference>
<dbReference type="PROSITE" id="PS50294">
    <property type="entry name" value="WD_REPEATS_REGION"/>
    <property type="match status" value="1"/>
</dbReference>
<dbReference type="SUPFAM" id="SSF50978">
    <property type="entry name" value="WD40 repeat-like"/>
    <property type="match status" value="1"/>
</dbReference>
<dbReference type="InterPro" id="IPR001680">
    <property type="entry name" value="WD40_rpt"/>
</dbReference>
<dbReference type="InterPro" id="IPR036322">
    <property type="entry name" value="WD40_repeat_dom_sf"/>
</dbReference>
<feature type="repeat" description="WD" evidence="1">
    <location>
        <begin position="155"/>
        <end position="197"/>
    </location>
</feature>
<reference evidence="2" key="1">
    <citation type="submission" date="2022-01" db="UniProtKB">
        <authorList>
            <consortium name="EnsemblMetazoa"/>
        </authorList>
    </citation>
    <scope>IDENTIFICATION</scope>
</reference>
<dbReference type="RefSeq" id="XP_014240264.1">
    <property type="nucleotide sequence ID" value="XM_014384778.2"/>
</dbReference>
<dbReference type="AlphaFoldDB" id="A0A8I6RAK8"/>
<sequence>MSGKSSKCELNVINKITQENDILSARYSNDGNEIFAGSINGEICRYESRTLKLLSAYTDDDMSGNNNPVTSVTPLVQSSEKFLTSHANGWVKVWDIQSGNCVLTIRERAQIMAVVPHPKRDRLVTLSEDARIRLYDSNSGQLTMTFENSYTKEKMTGHDSKIFAAKFHPKQINEFISGGWDDTVQFWDMRKQNSIRYFAGAHICGDGLDIDPAGDMVLTCAYQANNSCRIWSYNTAKLYMDISTETSRLYCGKYIGQKFLMTGGSDPCLVRIINLFTFGTLATYKSPQLGVYSLDSFRRGEKKDTILNHKIIMASGNVLTELEVRYTYTIS</sequence>
<dbReference type="Pfam" id="PF00400">
    <property type="entry name" value="WD40"/>
    <property type="match status" value="1"/>
</dbReference>
<dbReference type="PANTHER" id="PTHR47822:SF2">
    <property type="entry name" value="F-BOX AND WD-40 DOMAIN PROTEIN 7"/>
    <property type="match status" value="1"/>
</dbReference>
<proteinExistence type="predicted"/>
<dbReference type="Gene3D" id="2.130.10.10">
    <property type="entry name" value="YVTN repeat-like/Quinoprotein amine dehydrogenase"/>
    <property type="match status" value="2"/>
</dbReference>
<dbReference type="OrthoDB" id="10251741at2759"/>
<evidence type="ECO:0000313" key="3">
    <source>
        <dbReference type="Proteomes" id="UP000494040"/>
    </source>
</evidence>
<dbReference type="InterPro" id="IPR015943">
    <property type="entry name" value="WD40/YVTN_repeat-like_dom_sf"/>
</dbReference>
<protein>
    <submittedName>
        <fullName evidence="2">Uncharacterized protein</fullName>
    </submittedName>
</protein>
<organism evidence="2 3">
    <name type="scientific">Cimex lectularius</name>
    <name type="common">Bed bug</name>
    <name type="synonym">Acanthia lectularia</name>
    <dbReference type="NCBI Taxonomy" id="79782"/>
    <lineage>
        <taxon>Eukaryota</taxon>
        <taxon>Metazoa</taxon>
        <taxon>Ecdysozoa</taxon>
        <taxon>Arthropoda</taxon>
        <taxon>Hexapoda</taxon>
        <taxon>Insecta</taxon>
        <taxon>Pterygota</taxon>
        <taxon>Neoptera</taxon>
        <taxon>Paraneoptera</taxon>
        <taxon>Hemiptera</taxon>
        <taxon>Heteroptera</taxon>
        <taxon>Panheteroptera</taxon>
        <taxon>Cimicomorpha</taxon>
        <taxon>Cimicidae</taxon>
        <taxon>Cimex</taxon>
    </lineage>
</organism>
<name>A0A8I6RAK8_CIMLE</name>